<sequence>MHDRIGLAAGDIYQTLEQNQETPLSRLARKTGLPVNLFYMGLGWLAKENKIDFRLDKRTIYVSLKK</sequence>
<organism evidence="1 2">
    <name type="scientific">candidate division WOR-3 bacterium RBG_13_43_14</name>
    <dbReference type="NCBI Taxonomy" id="1802590"/>
    <lineage>
        <taxon>Bacteria</taxon>
        <taxon>Bacteria division WOR-3</taxon>
    </lineage>
</organism>
<proteinExistence type="predicted"/>
<reference evidence="1 2" key="1">
    <citation type="journal article" date="2016" name="Nat. Commun.">
        <title>Thousands of microbial genomes shed light on interconnected biogeochemical processes in an aquifer system.</title>
        <authorList>
            <person name="Anantharaman K."/>
            <person name="Brown C.T."/>
            <person name="Hug L.A."/>
            <person name="Sharon I."/>
            <person name="Castelle C.J."/>
            <person name="Probst A.J."/>
            <person name="Thomas B.C."/>
            <person name="Singh A."/>
            <person name="Wilkins M.J."/>
            <person name="Karaoz U."/>
            <person name="Brodie E.L."/>
            <person name="Williams K.H."/>
            <person name="Hubbard S.S."/>
            <person name="Banfield J.F."/>
        </authorList>
    </citation>
    <scope>NUCLEOTIDE SEQUENCE [LARGE SCALE GENOMIC DNA]</scope>
</reference>
<comment type="caution">
    <text evidence="1">The sequence shown here is derived from an EMBL/GenBank/DDBJ whole genome shotgun (WGS) entry which is preliminary data.</text>
</comment>
<dbReference type="InterPro" id="IPR019707">
    <property type="entry name" value="DUF2582"/>
</dbReference>
<protein>
    <submittedName>
        <fullName evidence="1">Uncharacterized protein</fullName>
    </submittedName>
</protein>
<name>A0A1F4U2B8_UNCW3</name>
<gene>
    <name evidence="1" type="ORF">A2Y85_01995</name>
</gene>
<dbReference type="EMBL" id="MEUM01000150">
    <property type="protein sequence ID" value="OGC39118.1"/>
    <property type="molecule type" value="Genomic_DNA"/>
</dbReference>
<dbReference type="Proteomes" id="UP000177025">
    <property type="component" value="Unassembled WGS sequence"/>
</dbReference>
<dbReference type="Pfam" id="PF10771">
    <property type="entry name" value="DUF2582"/>
    <property type="match status" value="1"/>
</dbReference>
<dbReference type="AlphaFoldDB" id="A0A1F4U2B8"/>
<evidence type="ECO:0000313" key="2">
    <source>
        <dbReference type="Proteomes" id="UP000177025"/>
    </source>
</evidence>
<evidence type="ECO:0000313" key="1">
    <source>
        <dbReference type="EMBL" id="OGC39118.1"/>
    </source>
</evidence>
<accession>A0A1F4U2B8</accession>
<dbReference type="InterPro" id="IPR036388">
    <property type="entry name" value="WH-like_DNA-bd_sf"/>
</dbReference>
<dbReference type="Gene3D" id="1.10.10.10">
    <property type="entry name" value="Winged helix-like DNA-binding domain superfamily/Winged helix DNA-binding domain"/>
    <property type="match status" value="1"/>
</dbReference>